<evidence type="ECO:0000256" key="1">
    <source>
        <dbReference type="SAM" id="Phobius"/>
    </source>
</evidence>
<dbReference type="STRING" id="1121284.SAMN05660493_00763"/>
<name>A0A1U7PW94_9FLAO</name>
<keyword evidence="1" id="KW-1133">Transmembrane helix</keyword>
<dbReference type="Proteomes" id="UP000187261">
    <property type="component" value="Unassembled WGS sequence"/>
</dbReference>
<dbReference type="RefSeq" id="WP_076782155.1">
    <property type="nucleotide sequence ID" value="NZ_FTPU01000006.1"/>
</dbReference>
<keyword evidence="1" id="KW-0472">Membrane</keyword>
<dbReference type="OrthoDB" id="1273410at2"/>
<dbReference type="AlphaFoldDB" id="A0A1U7PW94"/>
<proteinExistence type="predicted"/>
<evidence type="ECO:0000313" key="2">
    <source>
        <dbReference type="EMBL" id="SIT96091.1"/>
    </source>
</evidence>
<dbReference type="EMBL" id="FTPU01000006">
    <property type="protein sequence ID" value="SIT96091.1"/>
    <property type="molecule type" value="Genomic_DNA"/>
</dbReference>
<reference evidence="3" key="1">
    <citation type="submission" date="2016-10" db="EMBL/GenBank/DDBJ databases">
        <authorList>
            <person name="Varghese N."/>
            <person name="Submissions S."/>
        </authorList>
    </citation>
    <scope>NUCLEOTIDE SEQUENCE [LARGE SCALE GENOMIC DNA]</scope>
    <source>
        <strain evidence="3">DSM 19482</strain>
    </source>
</reference>
<evidence type="ECO:0000313" key="3">
    <source>
        <dbReference type="Proteomes" id="UP000187261"/>
    </source>
</evidence>
<accession>A0A1U7PW94</accession>
<protein>
    <recommendedName>
        <fullName evidence="4">Redox-active disulfide protein 2</fullName>
    </recommendedName>
</protein>
<organism evidence="2 3">
    <name type="scientific">Epilithonimonas bovis DSM 19482</name>
    <dbReference type="NCBI Taxonomy" id="1121284"/>
    <lineage>
        <taxon>Bacteria</taxon>
        <taxon>Pseudomonadati</taxon>
        <taxon>Bacteroidota</taxon>
        <taxon>Flavobacteriia</taxon>
        <taxon>Flavobacteriales</taxon>
        <taxon>Weeksellaceae</taxon>
        <taxon>Chryseobacterium group</taxon>
        <taxon>Epilithonimonas</taxon>
    </lineage>
</organism>
<feature type="transmembrane region" description="Helical" evidence="1">
    <location>
        <begin position="25"/>
        <end position="45"/>
    </location>
</feature>
<evidence type="ECO:0008006" key="4">
    <source>
        <dbReference type="Google" id="ProtNLM"/>
    </source>
</evidence>
<sequence>MKSKENLSQMSNEALIKNYKSAKGIYIAFAAIFVLLLISCLYLTVAKGFSVFTVLPFTFIPILIANVMSFGKVKEEMKARKLI</sequence>
<gene>
    <name evidence="2" type="ORF">SAMN05660493_00763</name>
</gene>
<feature type="transmembrane region" description="Helical" evidence="1">
    <location>
        <begin position="51"/>
        <end position="71"/>
    </location>
</feature>
<keyword evidence="1" id="KW-0812">Transmembrane</keyword>
<keyword evidence="3" id="KW-1185">Reference proteome</keyword>